<keyword evidence="1" id="KW-0805">Transcription regulation</keyword>
<sequence length="290" mass="32079">MVLLSCQHNISAFIASRRRLSMHQGRGRTAKMARDDGHSVSQTSVLPKHHQVYLVLRQQIADGVWTADEPMPAEVQLADIFGVSRITIRKAMERLTSEGSVQRSRGRGTFARIGSVGSPVGASLSGNFENLMALGLKTRVSVIDLRFVNAPPEIAAPMEIEPGTRVQRAVRLRSLEGRPFSHLTTWLPADIGEAITQDDLERTSLLRLIEGTGHRVHSARQTISACLAAPDVAQMLLVEPGEALLAIRRTVFDIDGRAVERIHGLYRPDTYEHEMSFDRSADEACKVWNT</sequence>
<dbReference type="InterPro" id="IPR000524">
    <property type="entry name" value="Tscrpt_reg_HTH_GntR"/>
</dbReference>
<evidence type="ECO:0000259" key="4">
    <source>
        <dbReference type="PROSITE" id="PS50949"/>
    </source>
</evidence>
<dbReference type="InterPro" id="IPR028978">
    <property type="entry name" value="Chorismate_lyase_/UTRA_dom_sf"/>
</dbReference>
<dbReference type="GO" id="GO:0045892">
    <property type="term" value="P:negative regulation of DNA-templated transcription"/>
    <property type="evidence" value="ECO:0007669"/>
    <property type="project" value="TreeGrafter"/>
</dbReference>
<dbReference type="OrthoDB" id="7173258at2"/>
<dbReference type="AlphaFoldDB" id="A0A4U0R5U0"/>
<dbReference type="EMBL" id="SUNI01000018">
    <property type="protein sequence ID" value="TJZ90227.1"/>
    <property type="molecule type" value="Genomic_DNA"/>
</dbReference>
<dbReference type="PRINTS" id="PR00035">
    <property type="entry name" value="HTHGNTR"/>
</dbReference>
<organism evidence="5 6">
    <name type="scientific">Paracoccus gahaiensis</name>
    <dbReference type="NCBI Taxonomy" id="1706839"/>
    <lineage>
        <taxon>Bacteria</taxon>
        <taxon>Pseudomonadati</taxon>
        <taxon>Pseudomonadota</taxon>
        <taxon>Alphaproteobacteria</taxon>
        <taxon>Rhodobacterales</taxon>
        <taxon>Paracoccaceae</taxon>
        <taxon>Paracoccus</taxon>
    </lineage>
</organism>
<dbReference type="Proteomes" id="UP000309747">
    <property type="component" value="Unassembled WGS sequence"/>
</dbReference>
<comment type="caution">
    <text evidence="5">The sequence shown here is derived from an EMBL/GenBank/DDBJ whole genome shotgun (WGS) entry which is preliminary data.</text>
</comment>
<dbReference type="InterPro" id="IPR036388">
    <property type="entry name" value="WH-like_DNA-bd_sf"/>
</dbReference>
<keyword evidence="6" id="KW-1185">Reference proteome</keyword>
<dbReference type="Gene3D" id="1.10.10.10">
    <property type="entry name" value="Winged helix-like DNA-binding domain superfamily/Winged helix DNA-binding domain"/>
    <property type="match status" value="1"/>
</dbReference>
<gene>
    <name evidence="5" type="ORF">FA743_15780</name>
</gene>
<dbReference type="Pfam" id="PF00392">
    <property type="entry name" value="GntR"/>
    <property type="match status" value="1"/>
</dbReference>
<evidence type="ECO:0000256" key="2">
    <source>
        <dbReference type="ARBA" id="ARBA00023125"/>
    </source>
</evidence>
<dbReference type="SMART" id="SM00345">
    <property type="entry name" value="HTH_GNTR"/>
    <property type="match status" value="1"/>
</dbReference>
<name>A0A4U0R5U0_9RHOB</name>
<dbReference type="InterPro" id="IPR050679">
    <property type="entry name" value="Bact_HTH_transcr_reg"/>
</dbReference>
<dbReference type="CDD" id="cd07377">
    <property type="entry name" value="WHTH_GntR"/>
    <property type="match status" value="1"/>
</dbReference>
<dbReference type="InterPro" id="IPR036390">
    <property type="entry name" value="WH_DNA-bd_sf"/>
</dbReference>
<evidence type="ECO:0000313" key="6">
    <source>
        <dbReference type="Proteomes" id="UP000309747"/>
    </source>
</evidence>
<dbReference type="Gene3D" id="3.40.1410.10">
    <property type="entry name" value="Chorismate lyase-like"/>
    <property type="match status" value="1"/>
</dbReference>
<keyword evidence="2" id="KW-0238">DNA-binding</keyword>
<accession>A0A4U0R5U0</accession>
<dbReference type="SMART" id="SM00866">
    <property type="entry name" value="UTRA"/>
    <property type="match status" value="1"/>
</dbReference>
<evidence type="ECO:0000256" key="1">
    <source>
        <dbReference type="ARBA" id="ARBA00023015"/>
    </source>
</evidence>
<dbReference type="GO" id="GO:0003677">
    <property type="term" value="F:DNA binding"/>
    <property type="evidence" value="ECO:0007669"/>
    <property type="project" value="UniProtKB-KW"/>
</dbReference>
<proteinExistence type="predicted"/>
<dbReference type="GO" id="GO:0003700">
    <property type="term" value="F:DNA-binding transcription factor activity"/>
    <property type="evidence" value="ECO:0007669"/>
    <property type="project" value="InterPro"/>
</dbReference>
<protein>
    <submittedName>
        <fullName evidence="5">GntR family transcriptional regulator</fullName>
    </submittedName>
</protein>
<keyword evidence="3" id="KW-0804">Transcription</keyword>
<dbReference type="SUPFAM" id="SSF46785">
    <property type="entry name" value="Winged helix' DNA-binding domain"/>
    <property type="match status" value="1"/>
</dbReference>
<dbReference type="PANTHER" id="PTHR44846">
    <property type="entry name" value="MANNOSYL-D-GLYCERATE TRANSPORT/METABOLISM SYSTEM REPRESSOR MNGR-RELATED"/>
    <property type="match status" value="1"/>
</dbReference>
<feature type="domain" description="HTH gntR-type" evidence="4">
    <location>
        <begin position="46"/>
        <end position="114"/>
    </location>
</feature>
<reference evidence="5 6" key="1">
    <citation type="submission" date="2019-04" db="EMBL/GenBank/DDBJ databases">
        <authorList>
            <person name="Li J."/>
        </authorList>
    </citation>
    <scope>NUCLEOTIDE SEQUENCE [LARGE SCALE GENOMIC DNA]</scope>
    <source>
        <strain evidence="5 6">KCTC 42687</strain>
    </source>
</reference>
<dbReference type="PANTHER" id="PTHR44846:SF1">
    <property type="entry name" value="MANNOSYL-D-GLYCERATE TRANSPORT_METABOLISM SYSTEM REPRESSOR MNGR-RELATED"/>
    <property type="match status" value="1"/>
</dbReference>
<evidence type="ECO:0000256" key="3">
    <source>
        <dbReference type="ARBA" id="ARBA00023163"/>
    </source>
</evidence>
<dbReference type="Pfam" id="PF07702">
    <property type="entry name" value="UTRA"/>
    <property type="match status" value="1"/>
</dbReference>
<evidence type="ECO:0000313" key="5">
    <source>
        <dbReference type="EMBL" id="TJZ90227.1"/>
    </source>
</evidence>
<dbReference type="InterPro" id="IPR011663">
    <property type="entry name" value="UTRA"/>
</dbReference>
<dbReference type="SUPFAM" id="SSF64288">
    <property type="entry name" value="Chorismate lyase-like"/>
    <property type="match status" value="1"/>
</dbReference>
<dbReference type="PROSITE" id="PS50949">
    <property type="entry name" value="HTH_GNTR"/>
    <property type="match status" value="1"/>
</dbReference>